<evidence type="ECO:0000313" key="5">
    <source>
        <dbReference type="EMBL" id="ABQ66987.1"/>
    </source>
</evidence>
<dbReference type="PANTHER" id="PTHR47062:SF1">
    <property type="entry name" value="SMALL HEAT SHOCK PROTEIN IBPA"/>
    <property type="match status" value="1"/>
</dbReference>
<dbReference type="CDD" id="cd06470">
    <property type="entry name" value="ACD_IbpA-B_like"/>
    <property type="match status" value="1"/>
</dbReference>
<dbReference type="AlphaFoldDB" id="A0A9J9H8Q6"/>
<gene>
    <name evidence="5" type="ordered locus">Swit_0619</name>
</gene>
<evidence type="ECO:0000259" key="4">
    <source>
        <dbReference type="PROSITE" id="PS01031"/>
    </source>
</evidence>
<organism evidence="5 6">
    <name type="scientific">Rhizorhabdus wittichii (strain DSM 6014 / CCUG 31198 / JCM 15750 / NBRC 105917 / EY 4224 / RW1)</name>
    <name type="common">Sphingomonas wittichii</name>
    <dbReference type="NCBI Taxonomy" id="392499"/>
    <lineage>
        <taxon>Bacteria</taxon>
        <taxon>Pseudomonadati</taxon>
        <taxon>Pseudomonadota</taxon>
        <taxon>Alphaproteobacteria</taxon>
        <taxon>Sphingomonadales</taxon>
        <taxon>Sphingomonadaceae</taxon>
        <taxon>Rhizorhabdus</taxon>
    </lineage>
</organism>
<dbReference type="InterPro" id="IPR037913">
    <property type="entry name" value="ACD_IbpA/B"/>
</dbReference>
<dbReference type="OrthoDB" id="9810618at2"/>
<name>A0A9J9H8Q6_RHIWR</name>
<dbReference type="EMBL" id="CP000699">
    <property type="protein sequence ID" value="ABQ66987.1"/>
    <property type="molecule type" value="Genomic_DNA"/>
</dbReference>
<comment type="similarity">
    <text evidence="2 3">Belongs to the small heat shock protein (HSP20) family.</text>
</comment>
<evidence type="ECO:0000256" key="3">
    <source>
        <dbReference type="RuleBase" id="RU003616"/>
    </source>
</evidence>
<dbReference type="PANTHER" id="PTHR47062">
    <property type="match status" value="1"/>
</dbReference>
<sequence length="176" mass="19702">MVRRMLRGPTWSTSLDEETDPMRSLDFAPLLRSSIGFENLNRLVDFARGDGDSYPPYNIEKTGDGAYRIQMALAGFTRDEIDVTVQDNVLIIIGRAVEATDADKREFLHRGIAKRAFERRFQLADTIKVTGAGYENGLLNVELVREIPEHKKPRRIAIDGVEPQSVIDAEPSKAAA</sequence>
<feature type="domain" description="SHSP" evidence="4">
    <location>
        <begin position="48"/>
        <end position="161"/>
    </location>
</feature>
<evidence type="ECO:0000256" key="1">
    <source>
        <dbReference type="ARBA" id="ARBA00023016"/>
    </source>
</evidence>
<dbReference type="PROSITE" id="PS01031">
    <property type="entry name" value="SHSP"/>
    <property type="match status" value="1"/>
</dbReference>
<protein>
    <submittedName>
        <fullName evidence="5">Heat shock protein Hsp20</fullName>
    </submittedName>
</protein>
<reference evidence="5 6" key="1">
    <citation type="journal article" date="2010" name="J. Bacteriol.">
        <title>Genome sequence of the dioxin-mineralizing bacterium Sphingomonas wittichii RW1.</title>
        <authorList>
            <person name="Miller T.R."/>
            <person name="Delcher A.L."/>
            <person name="Salzberg S.L."/>
            <person name="Saunders E."/>
            <person name="Detter J.C."/>
            <person name="Halden R.U."/>
        </authorList>
    </citation>
    <scope>NUCLEOTIDE SEQUENCE [LARGE SCALE GENOMIC DNA]</scope>
    <source>
        <strain evidence="6">DSM 6014 / CCUG 31198 / JCM 15750 / NBRC 105917 / EY 4224 / RW1</strain>
    </source>
</reference>
<proteinExistence type="inferred from homology"/>
<keyword evidence="1 5" id="KW-0346">Stress response</keyword>
<accession>A0A9J9H8Q6</accession>
<evidence type="ECO:0000313" key="6">
    <source>
        <dbReference type="Proteomes" id="UP000001989"/>
    </source>
</evidence>
<dbReference type="Pfam" id="PF00011">
    <property type="entry name" value="HSP20"/>
    <property type="match status" value="1"/>
</dbReference>
<dbReference type="InterPro" id="IPR008978">
    <property type="entry name" value="HSP20-like_chaperone"/>
</dbReference>
<dbReference type="KEGG" id="swi:Swit_0619"/>
<dbReference type="SUPFAM" id="SSF49764">
    <property type="entry name" value="HSP20-like chaperones"/>
    <property type="match status" value="1"/>
</dbReference>
<keyword evidence="6" id="KW-1185">Reference proteome</keyword>
<dbReference type="Proteomes" id="UP000001989">
    <property type="component" value="Chromosome"/>
</dbReference>
<dbReference type="InterPro" id="IPR002068">
    <property type="entry name" value="A-crystallin/Hsp20_dom"/>
</dbReference>
<evidence type="ECO:0000256" key="2">
    <source>
        <dbReference type="PROSITE-ProRule" id="PRU00285"/>
    </source>
</evidence>
<dbReference type="Gene3D" id="2.60.40.790">
    <property type="match status" value="1"/>
</dbReference>